<dbReference type="CDD" id="cd07996">
    <property type="entry name" value="WGR_MMR_like"/>
    <property type="match status" value="1"/>
</dbReference>
<organism evidence="2 3">
    <name type="scientific">Thalassovita mediterranea</name>
    <dbReference type="NCBI Taxonomy" id="340021"/>
    <lineage>
        <taxon>Bacteria</taxon>
        <taxon>Pseudomonadati</taxon>
        <taxon>Pseudomonadota</taxon>
        <taxon>Alphaproteobacteria</taxon>
        <taxon>Rhodobacterales</taxon>
        <taxon>Roseobacteraceae</taxon>
        <taxon>Thalassovita</taxon>
    </lineage>
</organism>
<dbReference type="Proteomes" id="UP000051681">
    <property type="component" value="Unassembled WGS sequence"/>
</dbReference>
<dbReference type="SUPFAM" id="SSF142921">
    <property type="entry name" value="WGR domain-like"/>
    <property type="match status" value="1"/>
</dbReference>
<evidence type="ECO:0000313" key="3">
    <source>
        <dbReference type="Proteomes" id="UP000051681"/>
    </source>
</evidence>
<sequence length="79" mass="9052">MTSCLLYRPSDRNFRPRFYRVEIAMNLFEEVSVLREWGVSGSKGTSKIDIFGNLRHASEAADKARRAAIRRGYLRTDAA</sequence>
<dbReference type="STRING" id="340021.TM5383_02592"/>
<protein>
    <submittedName>
        <fullName evidence="2">WGR domain protein</fullName>
    </submittedName>
</protein>
<reference evidence="2 3" key="1">
    <citation type="submission" date="2015-09" db="EMBL/GenBank/DDBJ databases">
        <authorList>
            <consortium name="Swine Surveillance"/>
        </authorList>
    </citation>
    <scope>NUCLEOTIDE SEQUENCE [LARGE SCALE GENOMIC DNA]</scope>
    <source>
        <strain evidence="2 3">CECT 8383</strain>
    </source>
</reference>
<dbReference type="RefSeq" id="WP_058319418.1">
    <property type="nucleotide sequence ID" value="NZ_CYSF01000012.1"/>
</dbReference>
<evidence type="ECO:0000259" key="1">
    <source>
        <dbReference type="Pfam" id="PF05406"/>
    </source>
</evidence>
<dbReference type="Pfam" id="PF05406">
    <property type="entry name" value="WGR"/>
    <property type="match status" value="1"/>
</dbReference>
<dbReference type="InterPro" id="IPR049809">
    <property type="entry name" value="YehF/YfeS-like_WGR"/>
</dbReference>
<dbReference type="Gene3D" id="2.20.140.10">
    <property type="entry name" value="WGR domain"/>
    <property type="match status" value="1"/>
</dbReference>
<feature type="domain" description="WGR" evidence="1">
    <location>
        <begin position="15"/>
        <end position="76"/>
    </location>
</feature>
<keyword evidence="3" id="KW-1185">Reference proteome</keyword>
<dbReference type="InterPro" id="IPR008893">
    <property type="entry name" value="WGR_domain"/>
</dbReference>
<dbReference type="EMBL" id="CYSF01000012">
    <property type="protein sequence ID" value="CUH85363.1"/>
    <property type="molecule type" value="Genomic_DNA"/>
</dbReference>
<proteinExistence type="predicted"/>
<name>A0A0N7M280_9RHOB</name>
<gene>
    <name evidence="2" type="ORF">TM5383_02592</name>
</gene>
<dbReference type="AlphaFoldDB" id="A0A0N7M280"/>
<accession>A0A0N7M280</accession>
<dbReference type="InterPro" id="IPR036930">
    <property type="entry name" value="WGR_dom_sf"/>
</dbReference>
<dbReference type="OrthoDB" id="5801306at2"/>
<evidence type="ECO:0000313" key="2">
    <source>
        <dbReference type="EMBL" id="CUH85363.1"/>
    </source>
</evidence>